<dbReference type="RefSeq" id="WP_170232635.1">
    <property type="nucleotide sequence ID" value="NZ_BJYL01000020.1"/>
</dbReference>
<evidence type="ECO:0000313" key="2">
    <source>
        <dbReference type="EMBL" id="GEN83261.1"/>
    </source>
</evidence>
<evidence type="ECO:0000313" key="3">
    <source>
        <dbReference type="Proteomes" id="UP000321901"/>
    </source>
</evidence>
<organism evidence="2 3">
    <name type="scientific">Sporosarcina luteola</name>
    <dbReference type="NCBI Taxonomy" id="582850"/>
    <lineage>
        <taxon>Bacteria</taxon>
        <taxon>Bacillati</taxon>
        <taxon>Bacillota</taxon>
        <taxon>Bacilli</taxon>
        <taxon>Bacillales</taxon>
        <taxon>Caryophanaceae</taxon>
        <taxon>Sporosarcina</taxon>
    </lineage>
</organism>
<dbReference type="GO" id="GO:0008235">
    <property type="term" value="F:metalloexopeptidase activity"/>
    <property type="evidence" value="ECO:0007669"/>
    <property type="project" value="InterPro"/>
</dbReference>
<accession>A0A511Z748</accession>
<dbReference type="Proteomes" id="UP000321901">
    <property type="component" value="Unassembled WGS sequence"/>
</dbReference>
<dbReference type="Gene3D" id="3.40.630.10">
    <property type="entry name" value="Zn peptidases"/>
    <property type="match status" value="1"/>
</dbReference>
<reference evidence="2 3" key="1">
    <citation type="submission" date="2019-07" db="EMBL/GenBank/DDBJ databases">
        <title>Whole genome shotgun sequence of Sporosarcina luteola NBRC 105378.</title>
        <authorList>
            <person name="Hosoyama A."/>
            <person name="Uohara A."/>
            <person name="Ohji S."/>
            <person name="Ichikawa N."/>
        </authorList>
    </citation>
    <scope>NUCLEOTIDE SEQUENCE [LARGE SCALE GENOMIC DNA]</scope>
    <source>
        <strain evidence="2 3">NBRC 105378</strain>
    </source>
</reference>
<dbReference type="GO" id="GO:0006508">
    <property type="term" value="P:proteolysis"/>
    <property type="evidence" value="ECO:0007669"/>
    <property type="project" value="InterPro"/>
</dbReference>
<dbReference type="AlphaFoldDB" id="A0A511Z748"/>
<dbReference type="SUPFAM" id="SSF53187">
    <property type="entry name" value="Zn-dependent exopeptidases"/>
    <property type="match status" value="1"/>
</dbReference>
<feature type="domain" description="Peptidase M28" evidence="1">
    <location>
        <begin position="99"/>
        <end position="288"/>
    </location>
</feature>
<evidence type="ECO:0000259" key="1">
    <source>
        <dbReference type="Pfam" id="PF04389"/>
    </source>
</evidence>
<comment type="caution">
    <text evidence="2">The sequence shown here is derived from an EMBL/GenBank/DDBJ whole genome shotgun (WGS) entry which is preliminary data.</text>
</comment>
<dbReference type="PANTHER" id="PTHR12147:SF26">
    <property type="entry name" value="PEPTIDASE M28 DOMAIN-CONTAINING PROTEIN"/>
    <property type="match status" value="1"/>
</dbReference>
<dbReference type="EMBL" id="BJYL01000020">
    <property type="protein sequence ID" value="GEN83261.1"/>
    <property type="molecule type" value="Genomic_DNA"/>
</dbReference>
<protein>
    <recommendedName>
        <fullName evidence="1">Peptidase M28 domain-containing protein</fullName>
    </recommendedName>
</protein>
<dbReference type="PROSITE" id="PS51257">
    <property type="entry name" value="PROKAR_LIPOPROTEIN"/>
    <property type="match status" value="1"/>
</dbReference>
<dbReference type="InterPro" id="IPR045175">
    <property type="entry name" value="M28_fam"/>
</dbReference>
<gene>
    <name evidence="2" type="ORF">SLU01_15730</name>
</gene>
<proteinExistence type="predicted"/>
<dbReference type="InterPro" id="IPR007484">
    <property type="entry name" value="Peptidase_M28"/>
</dbReference>
<dbReference type="Pfam" id="PF04389">
    <property type="entry name" value="Peptidase_M28"/>
    <property type="match status" value="1"/>
</dbReference>
<name>A0A511Z748_9BACL</name>
<dbReference type="PANTHER" id="PTHR12147">
    <property type="entry name" value="METALLOPEPTIDASE M28 FAMILY MEMBER"/>
    <property type="match status" value="1"/>
</dbReference>
<sequence length="300" mass="32767">MLRKVLFFSLIFILSACSSTDEVKRTLTDTESAVLSRLDIDQVHETILELTKEPRVAGTESESNAAAFLRTQLEQYGYEVDEKTFTLDGSTEAKNKSQNLIVTKKPTSDLPSTDDIIIIGAHYDSVVHSPGASDNASGTAVLLEVARMLKDTITSKEIRIIFFGSEEAGLAGSENYVSEMSTDDIERTIAMFNLDMVGSADAGPLTMFTVDGLPNTATNTGNIANENLFGKSLPVKSSDQSDHYPFYNAGIDAVVFTHYPLEKAYHSANDTIDKLSKERVENIVLIISMSILELTATKSE</sequence>
<keyword evidence="3" id="KW-1185">Reference proteome</keyword>